<dbReference type="Gene3D" id="3.10.20.30">
    <property type="match status" value="1"/>
</dbReference>
<sequence>MVIKLKYMGVIHDKMPDVLDLEEGTNVKTLKTILINMSDEELKPILSNASFIVNNMNANDDTVLNDNDKVLVLTPLGGG</sequence>
<evidence type="ECO:0000313" key="1">
    <source>
        <dbReference type="EMBL" id="TFZ41374.1"/>
    </source>
</evidence>
<accession>A0A4Z0D921</accession>
<protein>
    <recommendedName>
        <fullName evidence="3">MoaD/ThiS family protein</fullName>
    </recommendedName>
</protein>
<dbReference type="SUPFAM" id="SSF54285">
    <property type="entry name" value="MoaD/ThiS"/>
    <property type="match status" value="1"/>
</dbReference>
<dbReference type="AlphaFoldDB" id="A0A4Z0D921"/>
<dbReference type="InterPro" id="IPR016155">
    <property type="entry name" value="Mopterin_synth/thiamin_S_b"/>
</dbReference>
<reference evidence="1 2" key="1">
    <citation type="submission" date="2019-03" db="EMBL/GenBank/DDBJ databases">
        <title>Draft genome sequence data and analysis of a Fermenting Bacterium, Soehngenia longevitae strain 1933PT, isolated from petroleum reservoir in Azerbaijan.</title>
        <authorList>
            <person name="Grouzdev D.S."/>
            <person name="Bidzhieva S.K."/>
            <person name="Sokolova D.S."/>
            <person name="Tourova T.P."/>
            <person name="Poltaraus A.B."/>
            <person name="Nazina T.N."/>
        </authorList>
    </citation>
    <scope>NUCLEOTIDE SEQUENCE [LARGE SCALE GENOMIC DNA]</scope>
    <source>
        <strain evidence="1 2">1933P</strain>
    </source>
</reference>
<dbReference type="Proteomes" id="UP000298381">
    <property type="component" value="Unassembled WGS sequence"/>
</dbReference>
<keyword evidence="2" id="KW-1185">Reference proteome</keyword>
<dbReference type="InterPro" id="IPR003749">
    <property type="entry name" value="ThiS/MoaD-like"/>
</dbReference>
<name>A0A4Z0D921_9FIRM</name>
<organism evidence="1 2">
    <name type="scientific">Soehngenia longivitae</name>
    <dbReference type="NCBI Taxonomy" id="2562294"/>
    <lineage>
        <taxon>Bacteria</taxon>
        <taxon>Bacillati</taxon>
        <taxon>Bacillota</taxon>
        <taxon>Tissierellia</taxon>
        <taxon>Tissierellales</taxon>
        <taxon>Tissierellaceae</taxon>
        <taxon>Soehngenia</taxon>
    </lineage>
</organism>
<evidence type="ECO:0008006" key="3">
    <source>
        <dbReference type="Google" id="ProtNLM"/>
    </source>
</evidence>
<dbReference type="EMBL" id="SRIB01000002">
    <property type="protein sequence ID" value="TFZ41374.1"/>
    <property type="molecule type" value="Genomic_DNA"/>
</dbReference>
<dbReference type="RefSeq" id="WP_135270340.1">
    <property type="nucleotide sequence ID" value="NZ_SRIB01000002.1"/>
</dbReference>
<dbReference type="InterPro" id="IPR012675">
    <property type="entry name" value="Beta-grasp_dom_sf"/>
</dbReference>
<dbReference type="OrthoDB" id="9801945at2"/>
<evidence type="ECO:0000313" key="2">
    <source>
        <dbReference type="Proteomes" id="UP000298381"/>
    </source>
</evidence>
<proteinExistence type="predicted"/>
<dbReference type="Pfam" id="PF02597">
    <property type="entry name" value="ThiS"/>
    <property type="match status" value="1"/>
</dbReference>
<gene>
    <name evidence="1" type="ORF">E4100_02020</name>
</gene>
<comment type="caution">
    <text evidence="1">The sequence shown here is derived from an EMBL/GenBank/DDBJ whole genome shotgun (WGS) entry which is preliminary data.</text>
</comment>